<organism evidence="1 2">
    <name type="scientific">Mesorhizobium escarrei</name>
    <dbReference type="NCBI Taxonomy" id="666018"/>
    <lineage>
        <taxon>Bacteria</taxon>
        <taxon>Pseudomonadati</taxon>
        <taxon>Pseudomonadota</taxon>
        <taxon>Alphaproteobacteria</taxon>
        <taxon>Hyphomicrobiales</taxon>
        <taxon>Phyllobacteriaceae</taxon>
        <taxon>Mesorhizobium</taxon>
    </lineage>
</organism>
<dbReference type="InterPro" id="IPR036291">
    <property type="entry name" value="NAD(P)-bd_dom_sf"/>
</dbReference>
<dbReference type="EMBL" id="CAKXZT010000038">
    <property type="protein sequence ID" value="CAH2396456.1"/>
    <property type="molecule type" value="Genomic_DNA"/>
</dbReference>
<dbReference type="Gene3D" id="3.40.50.720">
    <property type="entry name" value="NAD(P)-binding Rossmann-like Domain"/>
    <property type="match status" value="1"/>
</dbReference>
<comment type="caution">
    <text evidence="1">The sequence shown here is derived from an EMBL/GenBank/DDBJ whole genome shotgun (WGS) entry which is preliminary data.</text>
</comment>
<name>A0ABN8JE98_9HYPH</name>
<evidence type="ECO:0008006" key="3">
    <source>
        <dbReference type="Google" id="ProtNLM"/>
    </source>
</evidence>
<evidence type="ECO:0000313" key="1">
    <source>
        <dbReference type="EMBL" id="CAH2396456.1"/>
    </source>
</evidence>
<accession>A0ABN8JE98</accession>
<dbReference type="Proteomes" id="UP001153050">
    <property type="component" value="Unassembled WGS sequence"/>
</dbReference>
<protein>
    <recommendedName>
        <fullName evidence="3">Alcohol dehydrogenase-like C-terminal domain-containing protein</fullName>
    </recommendedName>
</protein>
<reference evidence="1 2" key="1">
    <citation type="submission" date="2022-03" db="EMBL/GenBank/DDBJ databases">
        <authorList>
            <person name="Brunel B."/>
        </authorList>
    </citation>
    <scope>NUCLEOTIDE SEQUENCE [LARGE SCALE GENOMIC DNA]</scope>
    <source>
        <strain evidence="1">STM5069sample</strain>
    </source>
</reference>
<sequence>MHVRAAMSAQRNKTDKAETAAREGEICAVFGCGGLGLYAIQIARRLGAVVVASIRIKRSSVLRHPLAPSTPCLPRQSWPTLGRPLCVPMSASTSRRRRQAGMPWSRLFVRAAGSLRRPWSRNRCRSARSG</sequence>
<keyword evidence="2" id="KW-1185">Reference proteome</keyword>
<gene>
    <name evidence="1" type="ORF">MES5069_1320022</name>
</gene>
<dbReference type="SUPFAM" id="SSF51735">
    <property type="entry name" value="NAD(P)-binding Rossmann-fold domains"/>
    <property type="match status" value="1"/>
</dbReference>
<evidence type="ECO:0000313" key="2">
    <source>
        <dbReference type="Proteomes" id="UP001153050"/>
    </source>
</evidence>
<proteinExistence type="predicted"/>